<feature type="non-terminal residue" evidence="1">
    <location>
        <position position="1"/>
    </location>
</feature>
<dbReference type="EMBL" id="ALZR01000041">
    <property type="protein sequence ID" value="EJV17397.1"/>
    <property type="molecule type" value="Genomic_DNA"/>
</dbReference>
<evidence type="ECO:0000313" key="2">
    <source>
        <dbReference type="Proteomes" id="UP000004117"/>
    </source>
</evidence>
<gene>
    <name evidence="1" type="ORF">HMPREF1336_01457</name>
</gene>
<name>A0AAV3GL71_ENTFL</name>
<reference evidence="1 2" key="1">
    <citation type="submission" date="2012-04" db="EMBL/GenBank/DDBJ databases">
        <authorList>
            <person name="Weinstock G."/>
            <person name="Sodergren E."/>
            <person name="Lobos E.A."/>
            <person name="Fulton L."/>
            <person name="Fulton R."/>
            <person name="Courtney L."/>
            <person name="Fronick C."/>
            <person name="O'Laughlin M."/>
            <person name="Godfrey J."/>
            <person name="Wilson R.M."/>
            <person name="Miner T."/>
            <person name="Farmer C."/>
            <person name="Delehaunty K."/>
            <person name="Cordes M."/>
            <person name="Minx P."/>
            <person name="Tomlinson C."/>
            <person name="Chen J."/>
            <person name="Wollam A."/>
            <person name="Pepin K.H."/>
            <person name="Bhonagiri V."/>
            <person name="Zhang X."/>
            <person name="Suruliraj S."/>
            <person name="Warren W."/>
            <person name="Mitreva M."/>
            <person name="Mardis E.R."/>
            <person name="Wilson R.K."/>
        </authorList>
    </citation>
    <scope>NUCLEOTIDE SEQUENCE [LARGE SCALE GENOMIC DNA]</scope>
    <source>
        <strain evidence="1 2">ERV63</strain>
    </source>
</reference>
<proteinExistence type="predicted"/>
<dbReference type="AlphaFoldDB" id="A0AAV3GL71"/>
<comment type="caution">
    <text evidence="1">The sequence shown here is derived from an EMBL/GenBank/DDBJ whole genome shotgun (WGS) entry which is preliminary data.</text>
</comment>
<protein>
    <submittedName>
        <fullName evidence="1">Uncharacterized protein</fullName>
    </submittedName>
</protein>
<dbReference type="RefSeq" id="WP_000630425.1">
    <property type="nucleotide sequence ID" value="NZ_JH805702.1"/>
</dbReference>
<accession>A0AAV3GL71</accession>
<dbReference type="Proteomes" id="UP000004117">
    <property type="component" value="Unassembled WGS sequence"/>
</dbReference>
<evidence type="ECO:0000313" key="1">
    <source>
        <dbReference type="EMBL" id="EJV17397.1"/>
    </source>
</evidence>
<organism evidence="1 2">
    <name type="scientific">Enterococcus faecalis ERV63</name>
    <dbReference type="NCBI Taxonomy" id="1134793"/>
    <lineage>
        <taxon>Bacteria</taxon>
        <taxon>Bacillati</taxon>
        <taxon>Bacillota</taxon>
        <taxon>Bacilli</taxon>
        <taxon>Lactobacillales</taxon>
        <taxon>Enterococcaceae</taxon>
        <taxon>Enterococcus</taxon>
    </lineage>
</organism>
<sequence length="79" mass="9761">KWLFKNQNRKKENQMNKEQAFQTLDSLVYAMEKLENESIRSEDNEELEQMLALMNRDWHELYTIYGKAWEEYRKNALEK</sequence>